<dbReference type="EMBL" id="QLIX01000001">
    <property type="protein sequence ID" value="RAI61106.1"/>
    <property type="molecule type" value="Genomic_DNA"/>
</dbReference>
<dbReference type="InterPro" id="IPR050902">
    <property type="entry name" value="ABC_Transporter_SBP"/>
</dbReference>
<dbReference type="InterPro" id="IPR002491">
    <property type="entry name" value="ABC_transptr_periplasmic_BD"/>
</dbReference>
<dbReference type="PANTHER" id="PTHR30535:SF4">
    <property type="entry name" value="HEMIN-BINDING PERIPLASMIC PROTEIN HMUT"/>
    <property type="match status" value="1"/>
</dbReference>
<feature type="domain" description="Fe/B12 periplasmic-binding" evidence="1">
    <location>
        <begin position="48"/>
        <end position="302"/>
    </location>
</feature>
<dbReference type="PANTHER" id="PTHR30535">
    <property type="entry name" value="VITAMIN B12-BINDING PROTEIN"/>
    <property type="match status" value="1"/>
</dbReference>
<dbReference type="Pfam" id="PF01497">
    <property type="entry name" value="Peripla_BP_2"/>
    <property type="match status" value="1"/>
</dbReference>
<dbReference type="AlphaFoldDB" id="A0A327MFB7"/>
<evidence type="ECO:0000259" key="1">
    <source>
        <dbReference type="PROSITE" id="PS50983"/>
    </source>
</evidence>
<reference evidence="3" key="1">
    <citation type="submission" date="2018-06" db="EMBL/GenBank/DDBJ databases">
        <authorList>
            <person name="Khan S.A."/>
        </authorList>
    </citation>
    <scope>NUCLEOTIDE SEQUENCE [LARGE SCALE GENOMIC DNA]</scope>
    <source>
        <strain evidence="3">DB-1506</strain>
    </source>
</reference>
<gene>
    <name evidence="2" type="ORF">DOO78_00930</name>
</gene>
<dbReference type="PROSITE" id="PS50983">
    <property type="entry name" value="FE_B12_PBP"/>
    <property type="match status" value="1"/>
</dbReference>
<evidence type="ECO:0000313" key="3">
    <source>
        <dbReference type="Proteomes" id="UP000249065"/>
    </source>
</evidence>
<keyword evidence="3" id="KW-1185">Reference proteome</keyword>
<accession>A0A327MFB7</accession>
<name>A0A327MFB7_9PROT</name>
<dbReference type="SUPFAM" id="SSF53807">
    <property type="entry name" value="Helical backbone' metal receptor"/>
    <property type="match status" value="1"/>
</dbReference>
<protein>
    <submittedName>
        <fullName evidence="2">Hemin ABC transporter substrate-binding protein</fullName>
    </submittedName>
</protein>
<organism evidence="2 3">
    <name type="scientific">Roseicella frigidaeris</name>
    <dbReference type="NCBI Taxonomy" id="2230885"/>
    <lineage>
        <taxon>Bacteria</taxon>
        <taxon>Pseudomonadati</taxon>
        <taxon>Pseudomonadota</taxon>
        <taxon>Alphaproteobacteria</taxon>
        <taxon>Acetobacterales</taxon>
        <taxon>Roseomonadaceae</taxon>
        <taxon>Roseicella</taxon>
    </lineage>
</organism>
<evidence type="ECO:0000313" key="2">
    <source>
        <dbReference type="EMBL" id="RAI61106.1"/>
    </source>
</evidence>
<proteinExistence type="predicted"/>
<dbReference type="Proteomes" id="UP000249065">
    <property type="component" value="Unassembled WGS sequence"/>
</dbReference>
<sequence>MARARRGAGRRRGAGDGGVIRRRALLPLAAAVAGPGRARAVQAGGYGRIACAGSALTETVCALGQGGRLVAVDSSSGFPAAETARLPRIGYYRALPTEGLVSLAPDLVLLSSDAGPPGVIAVLREAGLPIRVIEDGVGPGAAEAKARAVAAAIGVDGERLADAIAADWAALDAPIAALPRPRVLFVLSLSRGAPLVGGRDTHADAAIAAAGGVNCAHEIWSGYRPLAAESAAGLAPDVVLMMQQSLAEAGGVAEVAAAPAIAVTPAGQAGRIIGMDGPYLMNFGPRAAHSRRDLALRLHPGLALPPLPARPWIGG</sequence>
<dbReference type="Gene3D" id="3.40.50.1980">
    <property type="entry name" value="Nitrogenase molybdenum iron protein domain"/>
    <property type="match status" value="2"/>
</dbReference>
<comment type="caution">
    <text evidence="2">The sequence shown here is derived from an EMBL/GenBank/DDBJ whole genome shotgun (WGS) entry which is preliminary data.</text>
</comment>